<dbReference type="PANTHER" id="PTHR31250">
    <property type="entry name" value="IQ DOMAIN-CONTAINING PROTEIN IQM3"/>
    <property type="match status" value="1"/>
</dbReference>
<evidence type="ECO:0000256" key="1">
    <source>
        <dbReference type="ARBA" id="ARBA00004123"/>
    </source>
</evidence>
<organism evidence="5 6">
    <name type="scientific">Centaurea solstitialis</name>
    <name type="common">yellow star-thistle</name>
    <dbReference type="NCBI Taxonomy" id="347529"/>
    <lineage>
        <taxon>Eukaryota</taxon>
        <taxon>Viridiplantae</taxon>
        <taxon>Streptophyta</taxon>
        <taxon>Embryophyta</taxon>
        <taxon>Tracheophyta</taxon>
        <taxon>Spermatophyta</taxon>
        <taxon>Magnoliopsida</taxon>
        <taxon>eudicotyledons</taxon>
        <taxon>Gunneridae</taxon>
        <taxon>Pentapetalae</taxon>
        <taxon>asterids</taxon>
        <taxon>campanulids</taxon>
        <taxon>Asterales</taxon>
        <taxon>Asteraceae</taxon>
        <taxon>Carduoideae</taxon>
        <taxon>Cardueae</taxon>
        <taxon>Centaureinae</taxon>
        <taxon>Centaurea</taxon>
    </lineage>
</organism>
<dbReference type="EMBL" id="JARYMX010000005">
    <property type="protein sequence ID" value="KAJ9548351.1"/>
    <property type="molecule type" value="Genomic_DNA"/>
</dbReference>
<dbReference type="GO" id="GO:0005737">
    <property type="term" value="C:cytoplasm"/>
    <property type="evidence" value="ECO:0007669"/>
    <property type="project" value="UniProtKB-SubCell"/>
</dbReference>
<comment type="subcellular location">
    <subcellularLocation>
        <location evidence="2">Cytoplasm</location>
    </subcellularLocation>
    <subcellularLocation>
        <location evidence="1">Nucleus</location>
    </subcellularLocation>
</comment>
<dbReference type="AlphaFoldDB" id="A0AA38T4I4"/>
<reference evidence="5" key="1">
    <citation type="submission" date="2023-03" db="EMBL/GenBank/DDBJ databases">
        <title>Chromosome-scale reference genome and RAD-based genetic map of yellow starthistle (Centaurea solstitialis) reveal putative structural variation and QTLs associated with invader traits.</title>
        <authorList>
            <person name="Reatini B."/>
            <person name="Cang F.A."/>
            <person name="Jiang Q."/>
            <person name="Mckibben M.T.W."/>
            <person name="Barker M.S."/>
            <person name="Rieseberg L.H."/>
            <person name="Dlugosch K.M."/>
        </authorList>
    </citation>
    <scope>NUCLEOTIDE SEQUENCE</scope>
    <source>
        <strain evidence="5">CAN-66</strain>
        <tissue evidence="5">Leaf</tissue>
    </source>
</reference>
<dbReference type="GO" id="GO:0005634">
    <property type="term" value="C:nucleus"/>
    <property type="evidence" value="ECO:0007669"/>
    <property type="project" value="UniProtKB-SubCell"/>
</dbReference>
<accession>A0AA38T4I4</accession>
<evidence type="ECO:0000313" key="6">
    <source>
        <dbReference type="Proteomes" id="UP001172457"/>
    </source>
</evidence>
<dbReference type="PANTHER" id="PTHR31250:SF27">
    <property type="entry name" value="IQ DOMAIN-CONTAINING PROTEIN IQM5"/>
    <property type="match status" value="1"/>
</dbReference>
<sequence length="232" mass="26742">MHIKLIRSGGFIKSGHSELKAKIWEKGVCGSDVSKLTYNTHQNYIDPRHRHGHNLHIHYDLWFESGSSQPFFYWLDVGDVKEINLEKCPRAHMQRQCIKYLGPKARFLANWFAFGNHRGFQMDLRSNHHEVLVHRQKKKGLFQHSSFLARGEPMFYSFILDPSKITKMTPQEVKNTYTSQFSIFLNLYTMVILEKLRDSPLFLAGGATTAVGRLVAHGGVLEVQVFNAFGFT</sequence>
<gene>
    <name evidence="5" type="ORF">OSB04_020894</name>
</gene>
<evidence type="ECO:0000313" key="5">
    <source>
        <dbReference type="EMBL" id="KAJ9548351.1"/>
    </source>
</evidence>
<comment type="caution">
    <text evidence="5">The sequence shown here is derived from an EMBL/GenBank/DDBJ whole genome shotgun (WGS) entry which is preliminary data.</text>
</comment>
<keyword evidence="6" id="KW-1185">Reference proteome</keyword>
<evidence type="ECO:0000256" key="3">
    <source>
        <dbReference type="ARBA" id="ARBA00022490"/>
    </source>
</evidence>
<evidence type="ECO:0000256" key="4">
    <source>
        <dbReference type="ARBA" id="ARBA00023242"/>
    </source>
</evidence>
<proteinExistence type="predicted"/>
<protein>
    <submittedName>
        <fullName evidence="5">Uncharacterized protein</fullName>
    </submittedName>
</protein>
<keyword evidence="3" id="KW-0963">Cytoplasm</keyword>
<keyword evidence="4" id="KW-0539">Nucleus</keyword>
<dbReference type="Proteomes" id="UP001172457">
    <property type="component" value="Chromosome 5"/>
</dbReference>
<name>A0AA38T4I4_9ASTR</name>
<dbReference type="InterPro" id="IPR044159">
    <property type="entry name" value="IQM"/>
</dbReference>
<evidence type="ECO:0000256" key="2">
    <source>
        <dbReference type="ARBA" id="ARBA00004496"/>
    </source>
</evidence>